<dbReference type="EMBL" id="JASFZW010000009">
    <property type="protein sequence ID" value="KAK2076696.1"/>
    <property type="molecule type" value="Genomic_DNA"/>
</dbReference>
<accession>A0AAD9MMC7</accession>
<dbReference type="Pfam" id="PF01257">
    <property type="entry name" value="2Fe-2S_thioredx"/>
    <property type="match status" value="1"/>
</dbReference>
<proteinExistence type="predicted"/>
<evidence type="ECO:0000313" key="3">
    <source>
        <dbReference type="Proteomes" id="UP001255856"/>
    </source>
</evidence>
<dbReference type="Gene3D" id="3.40.30.10">
    <property type="entry name" value="Glutaredoxin"/>
    <property type="match status" value="1"/>
</dbReference>
<evidence type="ECO:0008006" key="4">
    <source>
        <dbReference type="Google" id="ProtNLM"/>
    </source>
</evidence>
<dbReference type="CDD" id="cd02980">
    <property type="entry name" value="TRX_Fd_family"/>
    <property type="match status" value="1"/>
</dbReference>
<feature type="region of interest" description="Disordered" evidence="1">
    <location>
        <begin position="18"/>
        <end position="63"/>
    </location>
</feature>
<keyword evidence="3" id="KW-1185">Reference proteome</keyword>
<sequence length="147" mass="15640">MVPLAAYTASFARRDLDADRLGAQPAHSSSSSSSSSSRDDEARLVHKKKKDKKKDKKKMLNRAATQDATVHVCQGKTCSRRGSPALLASMAASAAGRGVQVQPSKCQGYCKMGPSVRIDKGGPRHVQYAAVSPDDIQELLDEAAAGR</sequence>
<dbReference type="SUPFAM" id="SSF52833">
    <property type="entry name" value="Thioredoxin-like"/>
    <property type="match status" value="1"/>
</dbReference>
<organism evidence="2 3">
    <name type="scientific">Prototheca wickerhamii</name>
    <dbReference type="NCBI Taxonomy" id="3111"/>
    <lineage>
        <taxon>Eukaryota</taxon>
        <taxon>Viridiplantae</taxon>
        <taxon>Chlorophyta</taxon>
        <taxon>core chlorophytes</taxon>
        <taxon>Trebouxiophyceae</taxon>
        <taxon>Chlorellales</taxon>
        <taxon>Chlorellaceae</taxon>
        <taxon>Prototheca</taxon>
    </lineage>
</organism>
<gene>
    <name evidence="2" type="ORF">QBZ16_005456</name>
</gene>
<feature type="compositionally biased region" description="Basic residues" evidence="1">
    <location>
        <begin position="45"/>
        <end position="60"/>
    </location>
</feature>
<protein>
    <recommendedName>
        <fullName evidence="4">(2Fe-2S) ferredoxin domain-containing protein</fullName>
    </recommendedName>
</protein>
<dbReference type="AlphaFoldDB" id="A0AAD9MMC7"/>
<name>A0AAD9MMC7_PROWI</name>
<evidence type="ECO:0000313" key="2">
    <source>
        <dbReference type="EMBL" id="KAK2076696.1"/>
    </source>
</evidence>
<reference evidence="2" key="1">
    <citation type="submission" date="2021-01" db="EMBL/GenBank/DDBJ databases">
        <authorList>
            <person name="Eckstrom K.M.E."/>
        </authorList>
    </citation>
    <scope>NUCLEOTIDE SEQUENCE</scope>
    <source>
        <strain evidence="2">UVCC 0001</strain>
    </source>
</reference>
<dbReference type="InterPro" id="IPR036249">
    <property type="entry name" value="Thioredoxin-like_sf"/>
</dbReference>
<dbReference type="Proteomes" id="UP001255856">
    <property type="component" value="Unassembled WGS sequence"/>
</dbReference>
<evidence type="ECO:0000256" key="1">
    <source>
        <dbReference type="SAM" id="MobiDB-lite"/>
    </source>
</evidence>
<comment type="caution">
    <text evidence="2">The sequence shown here is derived from an EMBL/GenBank/DDBJ whole genome shotgun (WGS) entry which is preliminary data.</text>
</comment>